<dbReference type="AlphaFoldDB" id="A0A0F9B5K2"/>
<name>A0A0F9B5K2_9ZZZZ</name>
<protein>
    <submittedName>
        <fullName evidence="1">Uncharacterized protein</fullName>
    </submittedName>
</protein>
<proteinExistence type="predicted"/>
<evidence type="ECO:0000313" key="1">
    <source>
        <dbReference type="EMBL" id="KKL16960.1"/>
    </source>
</evidence>
<reference evidence="1" key="1">
    <citation type="journal article" date="2015" name="Nature">
        <title>Complex archaea that bridge the gap between prokaryotes and eukaryotes.</title>
        <authorList>
            <person name="Spang A."/>
            <person name="Saw J.H."/>
            <person name="Jorgensen S.L."/>
            <person name="Zaremba-Niedzwiedzka K."/>
            <person name="Martijn J."/>
            <person name="Lind A.E."/>
            <person name="van Eijk R."/>
            <person name="Schleper C."/>
            <person name="Guy L."/>
            <person name="Ettema T.J."/>
        </authorList>
    </citation>
    <scope>NUCLEOTIDE SEQUENCE</scope>
</reference>
<sequence length="107" mass="11968">MTTSNKFFEGIATKHTPLPWYPMSFEGTINYIADSDGIGIFPAKTGTPEDREADINFIIQAVNTYYGLLNACEAALDFTDMLDEELAEESVDINVMLRNVLIRVRGE</sequence>
<accession>A0A0F9B5K2</accession>
<gene>
    <name evidence="1" type="ORF">LCGC14_2490330</name>
</gene>
<dbReference type="EMBL" id="LAZR01039458">
    <property type="protein sequence ID" value="KKL16960.1"/>
    <property type="molecule type" value="Genomic_DNA"/>
</dbReference>
<organism evidence="1">
    <name type="scientific">marine sediment metagenome</name>
    <dbReference type="NCBI Taxonomy" id="412755"/>
    <lineage>
        <taxon>unclassified sequences</taxon>
        <taxon>metagenomes</taxon>
        <taxon>ecological metagenomes</taxon>
    </lineage>
</organism>
<comment type="caution">
    <text evidence="1">The sequence shown here is derived from an EMBL/GenBank/DDBJ whole genome shotgun (WGS) entry which is preliminary data.</text>
</comment>